<keyword evidence="1 2" id="KW-0238">DNA-binding</keyword>
<dbReference type="PROSITE" id="PS50977">
    <property type="entry name" value="HTH_TETR_2"/>
    <property type="match status" value="1"/>
</dbReference>
<evidence type="ECO:0000313" key="4">
    <source>
        <dbReference type="EMBL" id="MCP2266352.1"/>
    </source>
</evidence>
<evidence type="ECO:0000256" key="1">
    <source>
        <dbReference type="ARBA" id="ARBA00023125"/>
    </source>
</evidence>
<evidence type="ECO:0000256" key="2">
    <source>
        <dbReference type="PROSITE-ProRule" id="PRU00335"/>
    </source>
</evidence>
<dbReference type="SUPFAM" id="SSF46689">
    <property type="entry name" value="Homeodomain-like"/>
    <property type="match status" value="1"/>
</dbReference>
<name>A0A9X2G6N2_9MICO</name>
<proteinExistence type="predicted"/>
<reference evidence="4" key="1">
    <citation type="submission" date="2022-06" db="EMBL/GenBank/DDBJ databases">
        <title>Genomic Encyclopedia of Archaeal and Bacterial Type Strains, Phase II (KMG-II): from individual species to whole genera.</title>
        <authorList>
            <person name="Goeker M."/>
        </authorList>
    </citation>
    <scope>NUCLEOTIDE SEQUENCE</scope>
    <source>
        <strain evidence="4">DSM 26652</strain>
    </source>
</reference>
<dbReference type="PRINTS" id="PR00455">
    <property type="entry name" value="HTHTETR"/>
</dbReference>
<evidence type="ECO:0000259" key="3">
    <source>
        <dbReference type="PROSITE" id="PS50977"/>
    </source>
</evidence>
<dbReference type="Pfam" id="PF00440">
    <property type="entry name" value="TetR_N"/>
    <property type="match status" value="1"/>
</dbReference>
<dbReference type="Gene3D" id="1.10.357.10">
    <property type="entry name" value="Tetracycline Repressor, domain 2"/>
    <property type="match status" value="1"/>
</dbReference>
<sequence>MRSVEPEAQAADRTARARIRDAAIDRFAVEGFGTSVRTIAADAGVSPGLVMHHFRSKDGLRAECDQYLLATIRRLKRENVRIAAAGQTFFQRFASAEENAPVLGYVLRSMQDGGPLAREFIAHMVDDAVGYAREGVAAGALVPSRDEAARARYLTLSSLGALLLEMTLDPPSDPRDLAGIVRRYLATSYLPMLELFTEGYLTSRRVLDEYLLHLPDTEGS</sequence>
<keyword evidence="5" id="KW-1185">Reference proteome</keyword>
<dbReference type="PANTHER" id="PTHR30055:SF146">
    <property type="entry name" value="HTH-TYPE TRANSCRIPTIONAL DUAL REGULATOR CECR"/>
    <property type="match status" value="1"/>
</dbReference>
<dbReference type="EMBL" id="JAMTCS010000012">
    <property type="protein sequence ID" value="MCP2266352.1"/>
    <property type="molecule type" value="Genomic_DNA"/>
</dbReference>
<dbReference type="InterPro" id="IPR041484">
    <property type="entry name" value="TetR_C_25"/>
</dbReference>
<dbReference type="InterPro" id="IPR050109">
    <property type="entry name" value="HTH-type_TetR-like_transc_reg"/>
</dbReference>
<dbReference type="SUPFAM" id="SSF48498">
    <property type="entry name" value="Tetracyclin repressor-like, C-terminal domain"/>
    <property type="match status" value="1"/>
</dbReference>
<organism evidence="4 5">
    <name type="scientific">Promicromonospora thailandica</name>
    <dbReference type="NCBI Taxonomy" id="765201"/>
    <lineage>
        <taxon>Bacteria</taxon>
        <taxon>Bacillati</taxon>
        <taxon>Actinomycetota</taxon>
        <taxon>Actinomycetes</taxon>
        <taxon>Micrococcales</taxon>
        <taxon>Promicromonosporaceae</taxon>
        <taxon>Promicromonospora</taxon>
    </lineage>
</organism>
<feature type="DNA-binding region" description="H-T-H motif" evidence="2">
    <location>
        <begin position="35"/>
        <end position="54"/>
    </location>
</feature>
<dbReference type="AlphaFoldDB" id="A0A9X2G6N2"/>
<dbReference type="PANTHER" id="PTHR30055">
    <property type="entry name" value="HTH-TYPE TRANSCRIPTIONAL REGULATOR RUTR"/>
    <property type="match status" value="1"/>
</dbReference>
<protein>
    <submittedName>
        <fullName evidence="4">Transcriptional regulator, TetR family</fullName>
    </submittedName>
</protein>
<dbReference type="InterPro" id="IPR036271">
    <property type="entry name" value="Tet_transcr_reg_TetR-rel_C_sf"/>
</dbReference>
<comment type="caution">
    <text evidence="4">The sequence shown here is derived from an EMBL/GenBank/DDBJ whole genome shotgun (WGS) entry which is preliminary data.</text>
</comment>
<dbReference type="GO" id="GO:0003700">
    <property type="term" value="F:DNA-binding transcription factor activity"/>
    <property type="evidence" value="ECO:0007669"/>
    <property type="project" value="TreeGrafter"/>
</dbReference>
<accession>A0A9X2G6N2</accession>
<dbReference type="InterPro" id="IPR001647">
    <property type="entry name" value="HTH_TetR"/>
</dbReference>
<dbReference type="InterPro" id="IPR009057">
    <property type="entry name" value="Homeodomain-like_sf"/>
</dbReference>
<gene>
    <name evidence="4" type="ORF">APR03_003718</name>
</gene>
<dbReference type="Pfam" id="PF17933">
    <property type="entry name" value="TetR_C_25"/>
    <property type="match status" value="1"/>
</dbReference>
<evidence type="ECO:0000313" key="5">
    <source>
        <dbReference type="Proteomes" id="UP001139493"/>
    </source>
</evidence>
<dbReference type="GO" id="GO:0000976">
    <property type="term" value="F:transcription cis-regulatory region binding"/>
    <property type="evidence" value="ECO:0007669"/>
    <property type="project" value="TreeGrafter"/>
</dbReference>
<feature type="domain" description="HTH tetR-type" evidence="3">
    <location>
        <begin position="13"/>
        <end position="72"/>
    </location>
</feature>
<dbReference type="Proteomes" id="UP001139493">
    <property type="component" value="Unassembled WGS sequence"/>
</dbReference>
<dbReference type="RefSeq" id="WP_253838077.1">
    <property type="nucleotide sequence ID" value="NZ_JAMTCS010000012.1"/>
</dbReference>